<accession>A0A2P9HGH7</accession>
<dbReference type="Proteomes" id="UP000246073">
    <property type="component" value="Unassembled WGS sequence"/>
</dbReference>
<protein>
    <submittedName>
        <fullName evidence="1">Uncharacterized protein</fullName>
    </submittedName>
</protein>
<evidence type="ECO:0000313" key="1">
    <source>
        <dbReference type="EMBL" id="SPL63183.1"/>
    </source>
</evidence>
<reference evidence="2" key="1">
    <citation type="submission" date="2017-12" db="EMBL/GenBank/DDBJ databases">
        <authorList>
            <person name="Diaz M."/>
        </authorList>
    </citation>
    <scope>NUCLEOTIDE SEQUENCE [LARGE SCALE GENOMIC DNA]</scope>
    <source>
        <strain evidence="2">FI11154</strain>
    </source>
</reference>
<organism evidence="1 2">
    <name type="scientific">Ochrobactrum soli</name>
    <dbReference type="NCBI Taxonomy" id="2448455"/>
    <lineage>
        <taxon>Bacteria</taxon>
        <taxon>Pseudomonadati</taxon>
        <taxon>Pseudomonadota</taxon>
        <taxon>Alphaproteobacteria</taxon>
        <taxon>Hyphomicrobiales</taxon>
        <taxon>Brucellaceae</taxon>
        <taxon>Brucella/Ochrobactrum group</taxon>
        <taxon>Ochrobactrum</taxon>
    </lineage>
</organism>
<proteinExistence type="predicted"/>
<gene>
    <name evidence="1" type="ORF">OHAE_3115</name>
</gene>
<dbReference type="AlphaFoldDB" id="A0A2P9HGH7"/>
<dbReference type="EMBL" id="OOFM01000004">
    <property type="protein sequence ID" value="SPL63183.1"/>
    <property type="molecule type" value="Genomic_DNA"/>
</dbReference>
<sequence>MCCQCHTLAKADAGIEKIAGNYRFLLDFSNSTLDHAAL</sequence>
<name>A0A2P9HGH7_9HYPH</name>
<evidence type="ECO:0000313" key="2">
    <source>
        <dbReference type="Proteomes" id="UP000246073"/>
    </source>
</evidence>